<proteinExistence type="predicted"/>
<sequence>MEAVIGEIKIERYPAYKDSGVEWLGEVPEHWELTRLGTRFFERRTKVSDKDYAALSVTKQGILPQLDSAAKTNDGDNRKLVMAGDFVINSRSDRKGSSGISTLNGSVSLINTVLEPIDIHPTFCNYLLKSYAFVEEFYRMGHGIVADLWTTRYDEMKAIMIAIPSKQDQTAIANFLDRKTARIDKTIAQKVKLIELLKERRQILIHKAVTRGLNPDVPMKDSGVEWIGELPEHWEVKKIKQLFRLIIDPAPINNNFELLSIYTEIGVRPRKDLEEKGNRASTTDGYWFVKKGDFIVNKLLAWMGAIGLSEYEGVTSPAYDILRPKIPSNGNYYHELLRSKACSTELRKYSRGIMDMRLRLYFDKFGVVLVPYPSEEEQTEISAHIDKVFKKTEAAIKAKDKEIEKLKEYKATLINAAVTGKIKVS</sequence>
<organism evidence="3 4">
    <name type="scientific">Segetibacter aerophilus</name>
    <dbReference type="NCBI Taxonomy" id="670293"/>
    <lineage>
        <taxon>Bacteria</taxon>
        <taxon>Pseudomonadati</taxon>
        <taxon>Bacteroidota</taxon>
        <taxon>Chitinophagia</taxon>
        <taxon>Chitinophagales</taxon>
        <taxon>Chitinophagaceae</taxon>
        <taxon>Segetibacter</taxon>
    </lineage>
</organism>
<reference evidence="3 4" key="1">
    <citation type="submission" date="2019-07" db="EMBL/GenBank/DDBJ databases">
        <title>Whole genome shotgun sequence of Segetibacter aerophilus NBRC 106135.</title>
        <authorList>
            <person name="Hosoyama A."/>
            <person name="Uohara A."/>
            <person name="Ohji S."/>
            <person name="Ichikawa N."/>
        </authorList>
    </citation>
    <scope>NUCLEOTIDE SEQUENCE [LARGE SCALE GENOMIC DNA]</scope>
    <source>
        <strain evidence="3 4">NBRC 106135</strain>
    </source>
</reference>
<evidence type="ECO:0000256" key="1">
    <source>
        <dbReference type="ARBA" id="ARBA00022747"/>
    </source>
</evidence>
<dbReference type="AlphaFoldDB" id="A0A512BIJ0"/>
<dbReference type="SUPFAM" id="SSF116734">
    <property type="entry name" value="DNA methylase specificity domain"/>
    <property type="match status" value="2"/>
</dbReference>
<keyword evidence="2" id="KW-0238">DNA-binding</keyword>
<gene>
    <name evidence="3" type="ORF">SAE01_42940</name>
</gene>
<dbReference type="Proteomes" id="UP000321513">
    <property type="component" value="Unassembled WGS sequence"/>
</dbReference>
<keyword evidence="4" id="KW-1185">Reference proteome</keyword>
<dbReference type="GO" id="GO:0003677">
    <property type="term" value="F:DNA binding"/>
    <property type="evidence" value="ECO:0007669"/>
    <property type="project" value="UniProtKB-KW"/>
</dbReference>
<evidence type="ECO:0000313" key="4">
    <source>
        <dbReference type="Proteomes" id="UP000321513"/>
    </source>
</evidence>
<name>A0A512BIJ0_9BACT</name>
<dbReference type="EMBL" id="BJYT01000029">
    <property type="protein sequence ID" value="GEO11798.1"/>
    <property type="molecule type" value="Genomic_DNA"/>
</dbReference>
<protein>
    <submittedName>
        <fullName evidence="3">Restriction modification system DNA specificity domain-containing protein</fullName>
    </submittedName>
</protein>
<dbReference type="PANTHER" id="PTHR43140:SF1">
    <property type="entry name" value="TYPE I RESTRICTION ENZYME ECOKI SPECIFICITY SUBUNIT"/>
    <property type="match status" value="1"/>
</dbReference>
<dbReference type="InterPro" id="IPR051212">
    <property type="entry name" value="Type-I_RE_S_subunit"/>
</dbReference>
<keyword evidence="1" id="KW-0680">Restriction system</keyword>
<evidence type="ECO:0000313" key="3">
    <source>
        <dbReference type="EMBL" id="GEO11798.1"/>
    </source>
</evidence>
<dbReference type="InterPro" id="IPR044946">
    <property type="entry name" value="Restrct_endonuc_typeI_TRD_sf"/>
</dbReference>
<dbReference type="Gene3D" id="3.90.220.20">
    <property type="entry name" value="DNA methylase specificity domains"/>
    <property type="match status" value="2"/>
</dbReference>
<dbReference type="RefSeq" id="WP_218029218.1">
    <property type="nucleotide sequence ID" value="NZ_BJYT01000029.1"/>
</dbReference>
<evidence type="ECO:0000256" key="2">
    <source>
        <dbReference type="ARBA" id="ARBA00023125"/>
    </source>
</evidence>
<dbReference type="Gene3D" id="1.10.287.1120">
    <property type="entry name" value="Bipartite methylase S protein"/>
    <property type="match status" value="1"/>
</dbReference>
<dbReference type="GO" id="GO:0009307">
    <property type="term" value="P:DNA restriction-modification system"/>
    <property type="evidence" value="ECO:0007669"/>
    <property type="project" value="UniProtKB-KW"/>
</dbReference>
<comment type="caution">
    <text evidence="3">The sequence shown here is derived from an EMBL/GenBank/DDBJ whole genome shotgun (WGS) entry which is preliminary data.</text>
</comment>
<accession>A0A512BIJ0</accession>
<dbReference type="PANTHER" id="PTHR43140">
    <property type="entry name" value="TYPE-1 RESTRICTION ENZYME ECOKI SPECIFICITY PROTEIN"/>
    <property type="match status" value="1"/>
</dbReference>